<evidence type="ECO:0000259" key="3">
    <source>
        <dbReference type="PROSITE" id="PS51635"/>
    </source>
</evidence>
<sequence length="401" mass="45397">MPESKKDKQQPERMRILAFDGGPSSLITLRVLREIEVMFPGFLERTRMFSGTSLGAFVSLYLAHALTLKQRKGDTSPSSVQIIDDCIEFNDRITRQFKVRPINVLRVASGLLPLYDGEGIRSILEETFGEAKLCELDRMVVIEAFDSTVWRKTTYHQFPPEADVLTTIVDAALASSAFPVLMPLYRSGTNLGERGNNLMMDGALSNNSTAMTALSDALLYFAYQDGHDAMEDTQSEARYLPRVSILSLGCTPQSAKWFEKWSEISASLSMFLDSLLLGHPRRPMLKQSYGWLWLLLHNVRAAMAFVEGGAQSDVRYATELLGPFRFFRFRPDLNALDVMLSLVGNPDTVIRQSAETARLTWGQEFEAYELLQKQPPSLRKPWHHLLSWVEEYWMNAPPPTE</sequence>
<gene>
    <name evidence="4" type="ORF">SAMN05444354_103344</name>
</gene>
<evidence type="ECO:0000256" key="1">
    <source>
        <dbReference type="ARBA" id="ARBA00023098"/>
    </source>
</evidence>
<dbReference type="OrthoDB" id="9907045at2"/>
<name>A0A1H7LUI6_STIAU</name>
<dbReference type="AlphaFoldDB" id="A0A1H7LUI6"/>
<proteinExistence type="predicted"/>
<dbReference type="EMBL" id="FOAP01000003">
    <property type="protein sequence ID" value="SEL02624.1"/>
    <property type="molecule type" value="Genomic_DNA"/>
</dbReference>
<organism evidence="4 5">
    <name type="scientific">Stigmatella aurantiaca</name>
    <dbReference type="NCBI Taxonomy" id="41"/>
    <lineage>
        <taxon>Bacteria</taxon>
        <taxon>Pseudomonadati</taxon>
        <taxon>Myxococcota</taxon>
        <taxon>Myxococcia</taxon>
        <taxon>Myxococcales</taxon>
        <taxon>Cystobacterineae</taxon>
        <taxon>Archangiaceae</taxon>
        <taxon>Stigmatella</taxon>
    </lineage>
</organism>
<dbReference type="PROSITE" id="PS51635">
    <property type="entry name" value="PNPLA"/>
    <property type="match status" value="1"/>
</dbReference>
<evidence type="ECO:0000313" key="5">
    <source>
        <dbReference type="Proteomes" id="UP000182719"/>
    </source>
</evidence>
<dbReference type="Pfam" id="PF01734">
    <property type="entry name" value="Patatin"/>
    <property type="match status" value="1"/>
</dbReference>
<dbReference type="PANTHER" id="PTHR24138">
    <property type="entry name" value="INTRACELLLAR PHOSPHOLIPASE A FAMILY"/>
    <property type="match status" value="1"/>
</dbReference>
<protein>
    <submittedName>
        <fullName evidence="4">Patatin-like phospholipase</fullName>
    </submittedName>
</protein>
<evidence type="ECO:0000313" key="4">
    <source>
        <dbReference type="EMBL" id="SEL02624.1"/>
    </source>
</evidence>
<comment type="caution">
    <text evidence="2">Lacks conserved residue(s) required for the propagation of feature annotation.</text>
</comment>
<keyword evidence="1 2" id="KW-0443">Lipid metabolism</keyword>
<feature type="active site" description="Proton acceptor" evidence="2">
    <location>
        <position position="201"/>
    </location>
</feature>
<dbReference type="Gene3D" id="3.40.1090.10">
    <property type="entry name" value="Cytosolic phospholipase A2 catalytic domain"/>
    <property type="match status" value="1"/>
</dbReference>
<dbReference type="PANTHER" id="PTHR24138:SF10">
    <property type="entry name" value="PHOSPHOLIPASE A2"/>
    <property type="match status" value="1"/>
</dbReference>
<dbReference type="InterPro" id="IPR002641">
    <property type="entry name" value="PNPLA_dom"/>
</dbReference>
<dbReference type="InterPro" id="IPR016035">
    <property type="entry name" value="Acyl_Trfase/lysoPLipase"/>
</dbReference>
<reference evidence="5" key="1">
    <citation type="submission" date="2016-10" db="EMBL/GenBank/DDBJ databases">
        <authorList>
            <person name="Varghese N."/>
            <person name="Submissions S."/>
        </authorList>
    </citation>
    <scope>NUCLEOTIDE SEQUENCE [LARGE SCALE GENOMIC DNA]</scope>
    <source>
        <strain evidence="5">DSM 17044</strain>
    </source>
</reference>
<dbReference type="SUPFAM" id="SSF52151">
    <property type="entry name" value="FabD/lysophospholipase-like"/>
    <property type="match status" value="1"/>
</dbReference>
<dbReference type="Proteomes" id="UP000182719">
    <property type="component" value="Unassembled WGS sequence"/>
</dbReference>
<accession>A0A1H7LUI6</accession>
<dbReference type="GO" id="GO:0016787">
    <property type="term" value="F:hydrolase activity"/>
    <property type="evidence" value="ECO:0007669"/>
    <property type="project" value="UniProtKB-UniRule"/>
</dbReference>
<evidence type="ECO:0000256" key="2">
    <source>
        <dbReference type="PROSITE-ProRule" id="PRU01161"/>
    </source>
</evidence>
<keyword evidence="5" id="KW-1185">Reference proteome</keyword>
<feature type="short sequence motif" description="GXSXG" evidence="2">
    <location>
        <begin position="51"/>
        <end position="55"/>
    </location>
</feature>
<dbReference type="GO" id="GO:0016042">
    <property type="term" value="P:lipid catabolic process"/>
    <property type="evidence" value="ECO:0007669"/>
    <property type="project" value="UniProtKB-UniRule"/>
</dbReference>
<dbReference type="InterPro" id="IPR047156">
    <property type="entry name" value="Teg/CotR/CapV-like"/>
</dbReference>
<keyword evidence="2" id="KW-0442">Lipid degradation</keyword>
<keyword evidence="2" id="KW-0378">Hydrolase</keyword>
<feature type="short sequence motif" description="DGA/G" evidence="2">
    <location>
        <begin position="201"/>
        <end position="203"/>
    </location>
</feature>
<dbReference type="RefSeq" id="WP_075005931.1">
    <property type="nucleotide sequence ID" value="NZ_FOAP01000003.1"/>
</dbReference>
<feature type="active site" description="Nucleophile" evidence="2">
    <location>
        <position position="53"/>
    </location>
</feature>
<feature type="domain" description="PNPLA" evidence="3">
    <location>
        <begin position="16"/>
        <end position="215"/>
    </location>
</feature>